<accession>A0A8E7AYE5</accession>
<organism evidence="3 4">
    <name type="scientific">Methanospirillum purgamenti</name>
    <dbReference type="NCBI Taxonomy" id="2834276"/>
    <lineage>
        <taxon>Archaea</taxon>
        <taxon>Methanobacteriati</taxon>
        <taxon>Methanobacteriota</taxon>
        <taxon>Stenosarchaea group</taxon>
        <taxon>Methanomicrobia</taxon>
        <taxon>Methanomicrobiales</taxon>
        <taxon>Methanospirillaceae</taxon>
        <taxon>Methanospirillum</taxon>
    </lineage>
</organism>
<name>A0A8E7AYE5_9EURY</name>
<feature type="compositionally biased region" description="Low complexity" evidence="1">
    <location>
        <begin position="276"/>
        <end position="288"/>
    </location>
</feature>
<dbReference type="EMBL" id="CP075546">
    <property type="protein sequence ID" value="QVV87713.1"/>
    <property type="molecule type" value="Genomic_DNA"/>
</dbReference>
<dbReference type="InterPro" id="IPR024277">
    <property type="entry name" value="DUF3821"/>
</dbReference>
<dbReference type="GeneID" id="65097541"/>
<gene>
    <name evidence="3" type="ORF">KHC33_10115</name>
</gene>
<sequence>MNTQTLLIVFIFLAGIFISPVVADLKIIRAGGTVFLGEEGLDITASGIEDGGQIGWWAPGSSRSSEPTEIMSVSNPISFYVSPSSFSGKEGLWYAWPDQIPVFQVKKPQISVRVYDESSDFDASGKWVPRGDAISFRISSNVYEANSRGGPDGQVDIVLISPQGARFSSVSGPSGSFSLTGIPLTSSLTSTGPVWSTGGVDSGTWIVQAELSMNRIKDNLPDMGSGISTPVEILIQNVNPLIKSPVAIEVGTPTQEKPIEKETSTPVITPKITRTPTIQTTPTSQGTPVFTQSEQPNAQKKITESSVLLQPTVTIHTAEEEPTTETTPYATQTQTPLGLASITGALLVLFIIRRS</sequence>
<evidence type="ECO:0000259" key="2">
    <source>
        <dbReference type="Pfam" id="PF12863"/>
    </source>
</evidence>
<dbReference type="Pfam" id="PF12863">
    <property type="entry name" value="DUF3821"/>
    <property type="match status" value="1"/>
</dbReference>
<keyword evidence="4" id="KW-1185">Reference proteome</keyword>
<dbReference type="RefSeq" id="WP_214418533.1">
    <property type="nucleotide sequence ID" value="NZ_CP075546.1"/>
</dbReference>
<dbReference type="KEGG" id="mrtj:KHC33_10115"/>
<protein>
    <submittedName>
        <fullName evidence="3">DUF3821 domain-containing protein</fullName>
    </submittedName>
</protein>
<dbReference type="AlphaFoldDB" id="A0A8E7AYE5"/>
<evidence type="ECO:0000256" key="1">
    <source>
        <dbReference type="SAM" id="MobiDB-lite"/>
    </source>
</evidence>
<feature type="region of interest" description="Disordered" evidence="1">
    <location>
        <begin position="276"/>
        <end position="297"/>
    </location>
</feature>
<reference evidence="3 4" key="1">
    <citation type="submission" date="2021-05" db="EMBL/GenBank/DDBJ databases">
        <title>A novel Methanospirillum isolate from a pyrite-forming mixed culture.</title>
        <authorList>
            <person name="Bunk B."/>
            <person name="Sproer C."/>
            <person name="Spring S."/>
            <person name="Pester M."/>
        </authorList>
    </citation>
    <scope>NUCLEOTIDE SEQUENCE [LARGE SCALE GENOMIC DNA]</scope>
    <source>
        <strain evidence="3 4">J.3.6.1-F.2.7.3</strain>
    </source>
</reference>
<feature type="domain" description="DUF3821" evidence="2">
    <location>
        <begin position="30"/>
        <end position="218"/>
    </location>
</feature>
<evidence type="ECO:0000313" key="4">
    <source>
        <dbReference type="Proteomes" id="UP000680656"/>
    </source>
</evidence>
<dbReference type="Proteomes" id="UP000680656">
    <property type="component" value="Chromosome"/>
</dbReference>
<evidence type="ECO:0000313" key="3">
    <source>
        <dbReference type="EMBL" id="QVV87713.1"/>
    </source>
</evidence>
<proteinExistence type="predicted"/>